<dbReference type="InterPro" id="IPR013149">
    <property type="entry name" value="ADH-like_C"/>
</dbReference>
<dbReference type="PANTHER" id="PTHR45348">
    <property type="entry name" value="HYPOTHETICAL OXIDOREDUCTASE (EUROFUNG)"/>
    <property type="match status" value="1"/>
</dbReference>
<dbReference type="Pfam" id="PF08240">
    <property type="entry name" value="ADH_N"/>
    <property type="match status" value="1"/>
</dbReference>
<keyword evidence="6" id="KW-1185">Reference proteome</keyword>
<accession>A0A1L7XAD2</accession>
<evidence type="ECO:0000313" key="6">
    <source>
        <dbReference type="Proteomes" id="UP000184330"/>
    </source>
</evidence>
<reference evidence="5 6" key="1">
    <citation type="submission" date="2016-03" db="EMBL/GenBank/DDBJ databases">
        <authorList>
            <person name="Ploux O."/>
        </authorList>
    </citation>
    <scope>NUCLEOTIDE SEQUENCE [LARGE SCALE GENOMIC DNA]</scope>
    <source>
        <strain evidence="5 6">UAMH 11012</strain>
    </source>
</reference>
<dbReference type="SUPFAM" id="SSF51735">
    <property type="entry name" value="NAD(P)-binding Rossmann-fold domains"/>
    <property type="match status" value="1"/>
</dbReference>
<feature type="domain" description="Alcohol dehydrogenase-like N-terminal" evidence="4">
    <location>
        <begin position="28"/>
        <end position="121"/>
    </location>
</feature>
<dbReference type="Proteomes" id="UP000184330">
    <property type="component" value="Unassembled WGS sequence"/>
</dbReference>
<sequence>MTTQTAIALTTIAAPLTKIQLPIPAPKDNELLIKMTASAIAPFDQKLRDLGLFNIGSRLPAVLTYDLVGIVSKHSPELSSTLAQKFPIGAHVMAQASLFNPVGGGLQEYTVIDARFSALVPKNIDDVEAALFPINGFTSFAGLFSSEGGPEGKHHGLGIPFPGMPGSSNFNYANTTLAILGGGTRCGKLAIQFAKLAGIGTIITTAGLNGAAELKKLGATHVVDRHAKDLVSQVRSLTGDGLVYVYDTMSQGDFALPVSILSNSKKGYFSHLLHGKIDEKVLESKKGGVEEWQMNGASGFHPKLAELFWGKIGGWIEGGLNGGGVDGVVEGLGEVGAINKAMDGLRDGGFERWHVRVSS</sequence>
<dbReference type="EMBL" id="FJOG01000019">
    <property type="protein sequence ID" value="CZR61990.1"/>
    <property type="molecule type" value="Genomic_DNA"/>
</dbReference>
<keyword evidence="2" id="KW-0560">Oxidoreductase</keyword>
<dbReference type="OrthoDB" id="9992527at2759"/>
<dbReference type="Gene3D" id="3.40.50.720">
    <property type="entry name" value="NAD(P)-binding Rossmann-like Domain"/>
    <property type="match status" value="1"/>
</dbReference>
<protein>
    <submittedName>
        <fullName evidence="5">Related to alcohol dehydrogenase, zinc-containing</fullName>
    </submittedName>
</protein>
<dbReference type="PANTHER" id="PTHR45348:SF2">
    <property type="entry name" value="ZINC-TYPE ALCOHOL DEHYDROGENASE-LIKE PROTEIN C2E1P3.01"/>
    <property type="match status" value="1"/>
</dbReference>
<evidence type="ECO:0000256" key="2">
    <source>
        <dbReference type="ARBA" id="ARBA00023002"/>
    </source>
</evidence>
<evidence type="ECO:0000256" key="1">
    <source>
        <dbReference type="ARBA" id="ARBA00008072"/>
    </source>
</evidence>
<dbReference type="InterPro" id="IPR036291">
    <property type="entry name" value="NAD(P)-bd_dom_sf"/>
</dbReference>
<evidence type="ECO:0000313" key="5">
    <source>
        <dbReference type="EMBL" id="CZR61990.1"/>
    </source>
</evidence>
<dbReference type="InterPro" id="IPR047122">
    <property type="entry name" value="Trans-enoyl_RdTase-like"/>
</dbReference>
<name>A0A1L7XAD2_9HELO</name>
<dbReference type="InterPro" id="IPR011032">
    <property type="entry name" value="GroES-like_sf"/>
</dbReference>
<dbReference type="STRING" id="576137.A0A1L7XAD2"/>
<dbReference type="Gene3D" id="3.90.180.10">
    <property type="entry name" value="Medium-chain alcohol dehydrogenases, catalytic domain"/>
    <property type="match status" value="1"/>
</dbReference>
<dbReference type="AlphaFoldDB" id="A0A1L7XAD2"/>
<dbReference type="GO" id="GO:0016651">
    <property type="term" value="F:oxidoreductase activity, acting on NAD(P)H"/>
    <property type="evidence" value="ECO:0007669"/>
    <property type="project" value="InterPro"/>
</dbReference>
<feature type="domain" description="Alcohol dehydrogenase-like C-terminal" evidence="3">
    <location>
        <begin position="187"/>
        <end position="253"/>
    </location>
</feature>
<dbReference type="InterPro" id="IPR013154">
    <property type="entry name" value="ADH-like_N"/>
</dbReference>
<dbReference type="SUPFAM" id="SSF50129">
    <property type="entry name" value="GroES-like"/>
    <property type="match status" value="1"/>
</dbReference>
<gene>
    <name evidence="5" type="ORF">PAC_11887</name>
</gene>
<dbReference type="Pfam" id="PF00107">
    <property type="entry name" value="ADH_zinc_N"/>
    <property type="match status" value="1"/>
</dbReference>
<evidence type="ECO:0000259" key="3">
    <source>
        <dbReference type="Pfam" id="PF00107"/>
    </source>
</evidence>
<proteinExistence type="inferred from homology"/>
<evidence type="ECO:0000259" key="4">
    <source>
        <dbReference type="Pfam" id="PF08240"/>
    </source>
</evidence>
<comment type="similarity">
    <text evidence="1">Belongs to the zinc-containing alcohol dehydrogenase family.</text>
</comment>
<organism evidence="5 6">
    <name type="scientific">Phialocephala subalpina</name>
    <dbReference type="NCBI Taxonomy" id="576137"/>
    <lineage>
        <taxon>Eukaryota</taxon>
        <taxon>Fungi</taxon>
        <taxon>Dikarya</taxon>
        <taxon>Ascomycota</taxon>
        <taxon>Pezizomycotina</taxon>
        <taxon>Leotiomycetes</taxon>
        <taxon>Helotiales</taxon>
        <taxon>Mollisiaceae</taxon>
        <taxon>Phialocephala</taxon>
        <taxon>Phialocephala fortinii species complex</taxon>
    </lineage>
</organism>